<keyword evidence="3" id="KW-0809">Transit peptide</keyword>
<evidence type="ECO:0000313" key="9">
    <source>
        <dbReference type="EMBL" id="CAL1544082.1"/>
    </source>
</evidence>
<dbReference type="InterPro" id="IPR052571">
    <property type="entry name" value="Mt_RNA_Methyltransferase"/>
</dbReference>
<evidence type="ECO:0008006" key="11">
    <source>
        <dbReference type="Google" id="ProtNLM"/>
    </source>
</evidence>
<accession>A0AAV2IC12</accession>
<dbReference type="GO" id="GO:0008168">
    <property type="term" value="F:methyltransferase activity"/>
    <property type="evidence" value="ECO:0007669"/>
    <property type="project" value="InterPro"/>
</dbReference>
<feature type="compositionally biased region" description="Polar residues" evidence="8">
    <location>
        <begin position="488"/>
        <end position="498"/>
    </location>
</feature>
<proteinExistence type="predicted"/>
<comment type="subcellular location">
    <subcellularLocation>
        <location evidence="1">Mitochondrion</location>
    </subcellularLocation>
</comment>
<evidence type="ECO:0000313" key="10">
    <source>
        <dbReference type="Proteomes" id="UP001497497"/>
    </source>
</evidence>
<evidence type="ECO:0000256" key="1">
    <source>
        <dbReference type="ARBA" id="ARBA00004173"/>
    </source>
</evidence>
<keyword evidence="2" id="KW-0479">Metal-binding</keyword>
<dbReference type="PANTHER" id="PTHR13184">
    <property type="entry name" value="37S RIBOSOMAL PROTEIN S22"/>
    <property type="match status" value="1"/>
</dbReference>
<evidence type="ECO:0000256" key="5">
    <source>
        <dbReference type="ARBA" id="ARBA00023014"/>
    </source>
</evidence>
<evidence type="ECO:0000256" key="7">
    <source>
        <dbReference type="ARBA" id="ARBA00045681"/>
    </source>
</evidence>
<dbReference type="InterPro" id="IPR015324">
    <property type="entry name" value="Ribosomal_Rsm22-like"/>
</dbReference>
<dbReference type="PANTHER" id="PTHR13184:SF5">
    <property type="entry name" value="METHYLTRANSFERASE-LIKE PROTEIN 17, MITOCHONDRIAL"/>
    <property type="match status" value="1"/>
</dbReference>
<comment type="function">
    <text evidence="7">Mitochondrial ribosome (mitoribosome) assembly factor. Binds at the interface of the head and body domains of the mitochondrial small ribosomal subunit (mt-SSU), occluding the mRNA channel and preventing compaction of the head domain towards the body. Probable inactive methyltransferase: retains the characteristic folding and ability to bind S-adenosyl-L-methionine, but it probably lost its methyltransferase activity.</text>
</comment>
<protein>
    <recommendedName>
        <fullName evidence="11">Methyltransferase-like protein 17, mitochondrial</fullName>
    </recommendedName>
</protein>
<name>A0AAV2IC12_LYMST</name>
<comment type="caution">
    <text evidence="9">The sequence shown here is derived from an EMBL/GenBank/DDBJ whole genome shotgun (WGS) entry which is preliminary data.</text>
</comment>
<evidence type="ECO:0000256" key="8">
    <source>
        <dbReference type="SAM" id="MobiDB-lite"/>
    </source>
</evidence>
<dbReference type="Proteomes" id="UP001497497">
    <property type="component" value="Unassembled WGS sequence"/>
</dbReference>
<dbReference type="GO" id="GO:0003735">
    <property type="term" value="F:structural constituent of ribosome"/>
    <property type="evidence" value="ECO:0007669"/>
    <property type="project" value="TreeGrafter"/>
</dbReference>
<organism evidence="9 10">
    <name type="scientific">Lymnaea stagnalis</name>
    <name type="common">Great pond snail</name>
    <name type="synonym">Helix stagnalis</name>
    <dbReference type="NCBI Taxonomy" id="6523"/>
    <lineage>
        <taxon>Eukaryota</taxon>
        <taxon>Metazoa</taxon>
        <taxon>Spiralia</taxon>
        <taxon>Lophotrochozoa</taxon>
        <taxon>Mollusca</taxon>
        <taxon>Gastropoda</taxon>
        <taxon>Heterobranchia</taxon>
        <taxon>Euthyneura</taxon>
        <taxon>Panpulmonata</taxon>
        <taxon>Hygrophila</taxon>
        <taxon>Lymnaeoidea</taxon>
        <taxon>Lymnaeidae</taxon>
        <taxon>Lymnaea</taxon>
    </lineage>
</organism>
<evidence type="ECO:0000256" key="3">
    <source>
        <dbReference type="ARBA" id="ARBA00022946"/>
    </source>
</evidence>
<dbReference type="GO" id="GO:0046872">
    <property type="term" value="F:metal ion binding"/>
    <property type="evidence" value="ECO:0007669"/>
    <property type="project" value="UniProtKB-KW"/>
</dbReference>
<evidence type="ECO:0000256" key="4">
    <source>
        <dbReference type="ARBA" id="ARBA00023004"/>
    </source>
</evidence>
<evidence type="ECO:0000256" key="2">
    <source>
        <dbReference type="ARBA" id="ARBA00022723"/>
    </source>
</evidence>
<dbReference type="Pfam" id="PF09243">
    <property type="entry name" value="Rsm22"/>
    <property type="match status" value="1"/>
</dbReference>
<gene>
    <name evidence="9" type="ORF">GSLYS_00017595001</name>
</gene>
<evidence type="ECO:0000256" key="6">
    <source>
        <dbReference type="ARBA" id="ARBA00023128"/>
    </source>
</evidence>
<sequence>MAASMRLRHPIQALYQKHLIFPKFIINYQLNIVRGLNSLKTKSTEVSGGHITTDSKVDAVVASKLDEDHVGKSGHISYKSHPGIIQRRRSQLPTRLVKAIKILLERYPIKTLLTEKEKLLRYLQQRQVPLSSLELTERARAVEDDIHSKEGNRLQGLTGPDLLAATETLRQKVLNRLRHTTYHWKPMEYDAVMSYIYMVGCVASNYSVLMQCFTEISQRDPDFKPTTVYNFGSRVGAAIWAADAMWKGIGEYYCVDASAHMNTLAQLLLQDANEHVKSTSIKGVYFRQFEPSSKNKFSLVVSPYMLIEQPTQQDRLALVQNLWEMTEDYMVLVENGTGAGFKLINEAREYLTQLWNSTPDQQGHVFAPCPHDRPCPRVAINQLCLTKCVVNEPDFAASKSNEKEKRFEKYTYLILKKGTRQEVASWPRVVEQIKAQKHTHCHLCLPSGELQHIIISKGKFERHLYKCARNIEQGDFLPVSLSRHSETQAETQPECVTTDTEKSS</sequence>
<feature type="region of interest" description="Disordered" evidence="8">
    <location>
        <begin position="483"/>
        <end position="504"/>
    </location>
</feature>
<reference evidence="9 10" key="1">
    <citation type="submission" date="2024-04" db="EMBL/GenBank/DDBJ databases">
        <authorList>
            <consortium name="Genoscope - CEA"/>
            <person name="William W."/>
        </authorList>
    </citation>
    <scope>NUCLEOTIDE SEQUENCE [LARGE SCALE GENOMIC DNA]</scope>
</reference>
<dbReference type="AlphaFoldDB" id="A0AAV2IC12"/>
<dbReference type="GO" id="GO:0051536">
    <property type="term" value="F:iron-sulfur cluster binding"/>
    <property type="evidence" value="ECO:0007669"/>
    <property type="project" value="UniProtKB-KW"/>
</dbReference>
<dbReference type="EMBL" id="CAXITT010000596">
    <property type="protein sequence ID" value="CAL1544082.1"/>
    <property type="molecule type" value="Genomic_DNA"/>
</dbReference>
<keyword evidence="4" id="KW-0408">Iron</keyword>
<dbReference type="GO" id="GO:0005763">
    <property type="term" value="C:mitochondrial small ribosomal subunit"/>
    <property type="evidence" value="ECO:0007669"/>
    <property type="project" value="TreeGrafter"/>
</dbReference>
<dbReference type="GO" id="GO:0006412">
    <property type="term" value="P:translation"/>
    <property type="evidence" value="ECO:0007669"/>
    <property type="project" value="InterPro"/>
</dbReference>
<keyword evidence="5" id="KW-0411">Iron-sulfur</keyword>
<keyword evidence="6" id="KW-0496">Mitochondrion</keyword>
<keyword evidence="10" id="KW-1185">Reference proteome</keyword>